<evidence type="ECO:0000313" key="3">
    <source>
        <dbReference type="Proteomes" id="UP001165085"/>
    </source>
</evidence>
<organism evidence="2 3">
    <name type="scientific">Triparma strigata</name>
    <dbReference type="NCBI Taxonomy" id="1606541"/>
    <lineage>
        <taxon>Eukaryota</taxon>
        <taxon>Sar</taxon>
        <taxon>Stramenopiles</taxon>
        <taxon>Ochrophyta</taxon>
        <taxon>Bolidophyceae</taxon>
        <taxon>Parmales</taxon>
        <taxon>Triparmaceae</taxon>
        <taxon>Triparma</taxon>
    </lineage>
</organism>
<feature type="compositionally biased region" description="Low complexity" evidence="1">
    <location>
        <begin position="307"/>
        <end position="323"/>
    </location>
</feature>
<reference evidence="3" key="1">
    <citation type="journal article" date="2023" name="Commun. Biol.">
        <title>Genome analysis of Parmales, the sister group of diatoms, reveals the evolutionary specialization of diatoms from phago-mixotrophs to photoautotrophs.</title>
        <authorList>
            <person name="Ban H."/>
            <person name="Sato S."/>
            <person name="Yoshikawa S."/>
            <person name="Yamada K."/>
            <person name="Nakamura Y."/>
            <person name="Ichinomiya M."/>
            <person name="Sato N."/>
            <person name="Blanc-Mathieu R."/>
            <person name="Endo H."/>
            <person name="Kuwata A."/>
            <person name="Ogata H."/>
        </authorList>
    </citation>
    <scope>NUCLEOTIDE SEQUENCE [LARGE SCALE GENOMIC DNA]</scope>
    <source>
        <strain evidence="3">NIES 3701</strain>
    </source>
</reference>
<name>A0A9W7EGK9_9STRA</name>
<evidence type="ECO:0000313" key="2">
    <source>
        <dbReference type="EMBL" id="GMH78108.1"/>
    </source>
</evidence>
<evidence type="ECO:0000256" key="1">
    <source>
        <dbReference type="SAM" id="MobiDB-lite"/>
    </source>
</evidence>
<feature type="region of interest" description="Disordered" evidence="1">
    <location>
        <begin position="238"/>
        <end position="331"/>
    </location>
</feature>
<proteinExistence type="predicted"/>
<dbReference type="Proteomes" id="UP001165085">
    <property type="component" value="Unassembled WGS sequence"/>
</dbReference>
<sequence length="331" mass="36193">MTTPPFPTSSPFPSSAPFPASLPLRRGKWTVEEEDYVARVIRDFSNGTLDVPAGTTLRSFLSAKLHCDPMRITKKFTGDACIGKRVFHPIAEGRMPSQALQAIQSSLAALEERWRQKMESQQRDAERKSHRHVILPPQVPQALVQDSRSAVEMAKTMSWLERADEVLKVREENLRNLAQTQGLLNEGSSILESTGKEGGKFIPYEFGGPGKRGRTMALETPGDEAGVAALLNFNKQKPSKMTKVDSYPPNHIEPLPSTQNATYDLPAATTAAAPVKKPQLTGSITTNKVSTDSLYPPAPPPPQPTASSFSLSSSDDENPWSSSINQITTQK</sequence>
<dbReference type="EMBL" id="BRXY01000217">
    <property type="protein sequence ID" value="GMH78108.1"/>
    <property type="molecule type" value="Genomic_DNA"/>
</dbReference>
<comment type="caution">
    <text evidence="2">The sequence shown here is derived from an EMBL/GenBank/DDBJ whole genome shotgun (WGS) entry which is preliminary data.</text>
</comment>
<dbReference type="OrthoDB" id="206902at2759"/>
<gene>
    <name evidence="2" type="ORF">TrST_g12730</name>
</gene>
<protein>
    <submittedName>
        <fullName evidence="2">Uncharacterized protein</fullName>
    </submittedName>
</protein>
<dbReference type="AlphaFoldDB" id="A0A9W7EGK9"/>
<dbReference type="PANTHER" id="PTHR35213">
    <property type="entry name" value="RING-TYPE DOMAIN-CONTAINING PROTEIN-RELATED"/>
    <property type="match status" value="1"/>
</dbReference>
<accession>A0A9W7EGK9</accession>
<feature type="compositionally biased region" description="Polar residues" evidence="1">
    <location>
        <begin position="280"/>
        <end position="293"/>
    </location>
</feature>
<keyword evidence="3" id="KW-1185">Reference proteome</keyword>